<organism evidence="6 7">
    <name type="scientific">Arthrobacter ginkgonis</name>
    <dbReference type="NCBI Taxonomy" id="1630594"/>
    <lineage>
        <taxon>Bacteria</taxon>
        <taxon>Bacillati</taxon>
        <taxon>Actinomycetota</taxon>
        <taxon>Actinomycetes</taxon>
        <taxon>Micrococcales</taxon>
        <taxon>Micrococcaceae</taxon>
        <taxon>Arthrobacter</taxon>
    </lineage>
</organism>
<evidence type="ECO:0000256" key="1">
    <source>
        <dbReference type="ARBA" id="ARBA00022679"/>
    </source>
</evidence>
<comment type="caution">
    <text evidence="4">Lacks conserved residue(s) required for the propagation of feature annotation.</text>
</comment>
<dbReference type="InterPro" id="IPR000182">
    <property type="entry name" value="GNAT_dom"/>
</dbReference>
<reference evidence="7" key="1">
    <citation type="journal article" date="2019" name="Int. J. Syst. Evol. Microbiol.">
        <title>The Global Catalogue of Microorganisms (GCM) 10K type strain sequencing project: providing services to taxonomists for standard genome sequencing and annotation.</title>
        <authorList>
            <consortium name="The Broad Institute Genomics Platform"/>
            <consortium name="The Broad Institute Genome Sequencing Center for Infectious Disease"/>
            <person name="Wu L."/>
            <person name="Ma J."/>
        </authorList>
    </citation>
    <scope>NUCLEOTIDE SEQUENCE [LARGE SCALE GENOMIC DNA]</scope>
    <source>
        <strain evidence="7">JCM 30742</strain>
    </source>
</reference>
<dbReference type="PANTHER" id="PTHR43617">
    <property type="entry name" value="L-AMINO ACID N-ACETYLTRANSFERASE"/>
    <property type="match status" value="1"/>
</dbReference>
<gene>
    <name evidence="4 6" type="primary">mshD</name>
    <name evidence="6" type="ORF">GCM10023081_10090</name>
</gene>
<dbReference type="PANTHER" id="PTHR43617:SF31">
    <property type="entry name" value="MYCOTHIOL ACETYLTRANSFERASE"/>
    <property type="match status" value="1"/>
</dbReference>
<keyword evidence="7" id="KW-1185">Reference proteome</keyword>
<dbReference type="PIRSF" id="PIRSF021524">
    <property type="entry name" value="MSH_acetyltransferase"/>
    <property type="match status" value="1"/>
</dbReference>
<feature type="binding site" evidence="4">
    <location>
        <begin position="252"/>
        <end position="254"/>
    </location>
    <ligand>
        <name>acetyl-CoA</name>
        <dbReference type="ChEBI" id="CHEBI:57288"/>
        <label>2</label>
    </ligand>
</feature>
<feature type="binding site" evidence="4">
    <location>
        <position position="44"/>
    </location>
    <ligand>
        <name>1D-myo-inositol 2-(L-cysteinylamino)-2-deoxy-alpha-D-glucopyranoside</name>
        <dbReference type="ChEBI" id="CHEBI:58887"/>
    </ligand>
</feature>
<feature type="binding site" evidence="4">
    <location>
        <begin position="291"/>
        <end position="296"/>
    </location>
    <ligand>
        <name>acetyl-CoA</name>
        <dbReference type="ChEBI" id="CHEBI:57288"/>
        <label>2</label>
    </ligand>
</feature>
<keyword evidence="1 4" id="KW-0808">Transferase</keyword>
<feature type="binding site" evidence="4">
    <location>
        <position position="195"/>
    </location>
    <ligand>
        <name>1D-myo-inositol 2-(L-cysteinylamino)-2-deoxy-alpha-D-glucopyranoside</name>
        <dbReference type="ChEBI" id="CHEBI:58887"/>
    </ligand>
</feature>
<feature type="binding site" evidence="4">
    <location>
        <position position="248"/>
    </location>
    <ligand>
        <name>1D-myo-inositol 2-(L-cysteinylamino)-2-deoxy-alpha-D-glucopyranoside</name>
        <dbReference type="ChEBI" id="CHEBI:58887"/>
    </ligand>
</feature>
<sequence>MSAATSTDWTITLLPGVPDAELLRQVRALAAAAEESDGNPPLSEQTLVRLRTTDDAGSLLGAYARLAEGNGEGALVGVAVAVLPRSGEPGVLELVVHPDARNDGIGGGLMEALRGSTDLAGLQAWAHGGHDGAARLAERYGFAPARELWRMRLVHPVDLPEPALPEGLTLRAFVPGRDEDAWLEANRAAFAHHPEQGSLGRADLEARMAEDWFDPAGFLLAVDAQDRIAGFHWTKVHPPAAGHGALGEVYVVGVVPGAQGGGLGRALTLAGIRHLLGQGIHAVMLYVDADNEPAVRLYKSLGFTRWDVDTMYAHVGGTVEAGGAQVE</sequence>
<evidence type="ECO:0000313" key="6">
    <source>
        <dbReference type="EMBL" id="GAA3673720.1"/>
    </source>
</evidence>
<dbReference type="Pfam" id="PF13508">
    <property type="entry name" value="Acetyltransf_7"/>
    <property type="match status" value="1"/>
</dbReference>
<name>A0ABP7BYK4_9MICC</name>
<evidence type="ECO:0000256" key="3">
    <source>
        <dbReference type="ARBA" id="ARBA00023315"/>
    </source>
</evidence>
<dbReference type="EC" id="2.3.1.189" evidence="4"/>
<accession>A0ABP7BYK4</accession>
<evidence type="ECO:0000313" key="7">
    <source>
        <dbReference type="Proteomes" id="UP001500752"/>
    </source>
</evidence>
<dbReference type="RefSeq" id="WP_345148934.1">
    <property type="nucleotide sequence ID" value="NZ_BAABEO010000008.1"/>
</dbReference>
<feature type="binding site" evidence="4">
    <location>
        <position position="235"/>
    </location>
    <ligand>
        <name>1D-myo-inositol 2-(L-cysteinylamino)-2-deoxy-alpha-D-glucopyranoside</name>
        <dbReference type="ChEBI" id="CHEBI:58887"/>
    </ligand>
</feature>
<comment type="subunit">
    <text evidence="4">Monomer.</text>
</comment>
<dbReference type="SUPFAM" id="SSF55729">
    <property type="entry name" value="Acyl-CoA N-acyltransferases (Nat)"/>
    <property type="match status" value="1"/>
</dbReference>
<comment type="catalytic activity">
    <reaction evidence="4">
        <text>1D-myo-inositol 2-(L-cysteinylamino)-2-deoxy-alpha-D-glucopyranoside + acetyl-CoA = mycothiol + CoA + H(+)</text>
        <dbReference type="Rhea" id="RHEA:26172"/>
        <dbReference type="ChEBI" id="CHEBI:15378"/>
        <dbReference type="ChEBI" id="CHEBI:16768"/>
        <dbReference type="ChEBI" id="CHEBI:57287"/>
        <dbReference type="ChEBI" id="CHEBI:57288"/>
        <dbReference type="ChEBI" id="CHEBI:58887"/>
        <dbReference type="EC" id="2.3.1.189"/>
    </reaction>
</comment>
<dbReference type="InterPro" id="IPR017813">
    <property type="entry name" value="Mycothiol_AcTrfase"/>
</dbReference>
<dbReference type="PROSITE" id="PS51186">
    <property type="entry name" value="GNAT"/>
    <property type="match status" value="2"/>
</dbReference>
<dbReference type="InterPro" id="IPR050276">
    <property type="entry name" value="MshD_Acetyltransferase"/>
</dbReference>
<feature type="domain" description="N-acetyltransferase" evidence="5">
    <location>
        <begin position="168"/>
        <end position="327"/>
    </location>
</feature>
<dbReference type="InterPro" id="IPR016181">
    <property type="entry name" value="Acyl_CoA_acyltransferase"/>
</dbReference>
<proteinExistence type="inferred from homology"/>
<evidence type="ECO:0000256" key="4">
    <source>
        <dbReference type="HAMAP-Rule" id="MF_01698"/>
    </source>
</evidence>
<dbReference type="NCBIfam" id="TIGR03448">
    <property type="entry name" value="mycothiol_MshD"/>
    <property type="match status" value="1"/>
</dbReference>
<dbReference type="Gene3D" id="3.40.630.30">
    <property type="match status" value="1"/>
</dbReference>
<comment type="caution">
    <text evidence="6">The sequence shown here is derived from an EMBL/GenBank/DDBJ whole genome shotgun (WGS) entry which is preliminary data.</text>
</comment>
<dbReference type="HAMAP" id="MF_01698">
    <property type="entry name" value="MshD"/>
    <property type="match status" value="1"/>
</dbReference>
<feature type="domain" description="N-acetyltransferase" evidence="5">
    <location>
        <begin position="18"/>
        <end position="171"/>
    </location>
</feature>
<dbReference type="CDD" id="cd04301">
    <property type="entry name" value="NAT_SF"/>
    <property type="match status" value="1"/>
</dbReference>
<comment type="similarity">
    <text evidence="4">Belongs to the acetyltransferase family. MshD subfamily.</text>
</comment>
<feature type="binding site" evidence="4">
    <location>
        <begin position="94"/>
        <end position="96"/>
    </location>
    <ligand>
        <name>acetyl-CoA</name>
        <dbReference type="ChEBI" id="CHEBI:57288"/>
        <label>1</label>
    </ligand>
</feature>
<keyword evidence="2 4" id="KW-0677">Repeat</keyword>
<dbReference type="Proteomes" id="UP001500752">
    <property type="component" value="Unassembled WGS sequence"/>
</dbReference>
<evidence type="ECO:0000256" key="2">
    <source>
        <dbReference type="ARBA" id="ARBA00022737"/>
    </source>
</evidence>
<feature type="binding site" evidence="4">
    <location>
        <position position="286"/>
    </location>
    <ligand>
        <name>1D-myo-inositol 2-(L-cysteinylamino)-2-deoxy-alpha-D-glucopyranoside</name>
        <dbReference type="ChEBI" id="CHEBI:58887"/>
    </ligand>
</feature>
<dbReference type="Pfam" id="PF00583">
    <property type="entry name" value="Acetyltransf_1"/>
    <property type="match status" value="1"/>
</dbReference>
<evidence type="ECO:0000259" key="5">
    <source>
        <dbReference type="PROSITE" id="PS51186"/>
    </source>
</evidence>
<dbReference type="EMBL" id="BAABEO010000008">
    <property type="protein sequence ID" value="GAA3673720.1"/>
    <property type="molecule type" value="Genomic_DNA"/>
</dbReference>
<feature type="binding site" evidence="4">
    <location>
        <begin position="259"/>
        <end position="265"/>
    </location>
    <ligand>
        <name>acetyl-CoA</name>
        <dbReference type="ChEBI" id="CHEBI:57288"/>
        <label>2</label>
    </ligand>
</feature>
<keyword evidence="3 4" id="KW-0012">Acyltransferase</keyword>
<protein>
    <recommendedName>
        <fullName evidence="4">Mycothiol acetyltransferase</fullName>
        <shortName evidence="4">MSH acetyltransferase</shortName>
        <ecNumber evidence="4">2.3.1.189</ecNumber>
    </recommendedName>
    <alternativeName>
        <fullName evidence="4">Mycothiol synthase</fullName>
    </alternativeName>
</protein>
<comment type="function">
    <text evidence="4">Catalyzes the transfer of acetyl from acetyl-CoA to desacetylmycothiol (Cys-GlcN-Ins) to form mycothiol.</text>
</comment>